<dbReference type="InterPro" id="IPR015424">
    <property type="entry name" value="PyrdxlP-dep_Trfase"/>
</dbReference>
<keyword evidence="4 7" id="KW-0808">Transferase</keyword>
<comment type="cofactor">
    <cofactor evidence="1">
        <name>pyridoxal 5'-phosphate</name>
        <dbReference type="ChEBI" id="CHEBI:597326"/>
    </cofactor>
</comment>
<reference evidence="8" key="1">
    <citation type="submission" date="2016-11" db="EMBL/GenBank/DDBJ databases">
        <authorList>
            <person name="Varghese N."/>
            <person name="Submissions S."/>
        </authorList>
    </citation>
    <scope>NUCLEOTIDE SEQUENCE [LARGE SCALE GENOMIC DNA]</scope>
    <source>
        <strain evidence="8">DSM 3071</strain>
    </source>
</reference>
<dbReference type="GO" id="GO:0004400">
    <property type="term" value="F:histidinol-phosphate transaminase activity"/>
    <property type="evidence" value="ECO:0007669"/>
    <property type="project" value="InterPro"/>
</dbReference>
<dbReference type="PANTHER" id="PTHR43643:SF3">
    <property type="entry name" value="HISTIDINOL-PHOSPHATE AMINOTRANSFERASE"/>
    <property type="match status" value="1"/>
</dbReference>
<feature type="domain" description="Aminotransferase class I/classII large" evidence="6">
    <location>
        <begin position="30"/>
        <end position="348"/>
    </location>
</feature>
<dbReference type="RefSeq" id="WP_027207048.1">
    <property type="nucleotide sequence ID" value="NZ_FQXK01000023.1"/>
</dbReference>
<dbReference type="STRING" id="1121131.SAMN02745229_02714"/>
<protein>
    <submittedName>
        <fullName evidence="7">Histidinol-phosphate aminotransferase</fullName>
    </submittedName>
</protein>
<organism evidence="7 8">
    <name type="scientific">Butyrivibrio fibrisolvens DSM 3071</name>
    <dbReference type="NCBI Taxonomy" id="1121131"/>
    <lineage>
        <taxon>Bacteria</taxon>
        <taxon>Bacillati</taxon>
        <taxon>Bacillota</taxon>
        <taxon>Clostridia</taxon>
        <taxon>Lachnospirales</taxon>
        <taxon>Lachnospiraceae</taxon>
        <taxon>Butyrivibrio</taxon>
    </lineage>
</organism>
<sequence length="365" mass="39906">MSVKDLMREPLKGFQIYTAGGMMVKPGPGIIKLNANENQMGSSPKALEAMEKELSKCNLYPMESITNLKQKIAEHVGMPVSCITAFNGSGAGIQAVAEAFLNPDDELLICSPTYMQYYRLPAQFGAKLVEVFGKDGVSTDLDALSAAITDKTKLIYICNPNNPTGTLLCPDKLSTFIDDLPDHVVCVIDEAYIDWVADDSYPSMVSKVLCGKNVIVLRTFSKIYGLAGIRCGYAVASEEIITCLSAISGIFGTNRVAAAGAAAALEDKEFYKAAQDNNTEQRAYLSKELEKLGCTVVPSSTSFIYFAPHCDTKECMSYLESKGVYIRYFSEEYIRVSIGLPMQNQKFLDTIGEFIEKSCVKEKAV</sequence>
<dbReference type="Pfam" id="PF00155">
    <property type="entry name" value="Aminotran_1_2"/>
    <property type="match status" value="1"/>
</dbReference>
<evidence type="ECO:0000259" key="6">
    <source>
        <dbReference type="Pfam" id="PF00155"/>
    </source>
</evidence>
<dbReference type="PANTHER" id="PTHR43643">
    <property type="entry name" value="HISTIDINOL-PHOSPHATE AMINOTRANSFERASE 2"/>
    <property type="match status" value="1"/>
</dbReference>
<evidence type="ECO:0000313" key="7">
    <source>
        <dbReference type="EMBL" id="SHI27955.1"/>
    </source>
</evidence>
<dbReference type="AlphaFoldDB" id="A0A1M5ZUM6"/>
<dbReference type="Gene3D" id="3.90.1150.10">
    <property type="entry name" value="Aspartate Aminotransferase, domain 1"/>
    <property type="match status" value="1"/>
</dbReference>
<evidence type="ECO:0000256" key="5">
    <source>
        <dbReference type="ARBA" id="ARBA00022898"/>
    </source>
</evidence>
<comment type="subunit">
    <text evidence="2">Homodimer.</text>
</comment>
<accession>A0A1M5ZUM6</accession>
<evidence type="ECO:0000256" key="1">
    <source>
        <dbReference type="ARBA" id="ARBA00001933"/>
    </source>
</evidence>
<dbReference type="SUPFAM" id="SSF53383">
    <property type="entry name" value="PLP-dependent transferases"/>
    <property type="match status" value="1"/>
</dbReference>
<dbReference type="CDD" id="cd00609">
    <property type="entry name" value="AAT_like"/>
    <property type="match status" value="1"/>
</dbReference>
<evidence type="ECO:0000313" key="8">
    <source>
        <dbReference type="Proteomes" id="UP000184278"/>
    </source>
</evidence>
<name>A0A1M5ZUM6_BUTFI</name>
<dbReference type="GO" id="GO:0000105">
    <property type="term" value="P:L-histidine biosynthetic process"/>
    <property type="evidence" value="ECO:0007669"/>
    <property type="project" value="InterPro"/>
</dbReference>
<evidence type="ECO:0000256" key="4">
    <source>
        <dbReference type="ARBA" id="ARBA00022679"/>
    </source>
</evidence>
<dbReference type="NCBIfam" id="TIGR01141">
    <property type="entry name" value="hisC"/>
    <property type="match status" value="1"/>
</dbReference>
<evidence type="ECO:0000256" key="3">
    <source>
        <dbReference type="ARBA" id="ARBA00022576"/>
    </source>
</evidence>
<dbReference type="Proteomes" id="UP000184278">
    <property type="component" value="Unassembled WGS sequence"/>
</dbReference>
<keyword evidence="3 7" id="KW-0032">Aminotransferase</keyword>
<dbReference type="InterPro" id="IPR050106">
    <property type="entry name" value="HistidinolP_aminotransfase"/>
</dbReference>
<keyword evidence="5" id="KW-0663">Pyridoxal phosphate</keyword>
<dbReference type="InterPro" id="IPR015421">
    <property type="entry name" value="PyrdxlP-dep_Trfase_major"/>
</dbReference>
<dbReference type="InterPro" id="IPR004839">
    <property type="entry name" value="Aminotransferase_I/II_large"/>
</dbReference>
<dbReference type="GeneID" id="89510936"/>
<dbReference type="InterPro" id="IPR005861">
    <property type="entry name" value="HisP_aminotrans"/>
</dbReference>
<dbReference type="Gene3D" id="3.40.640.10">
    <property type="entry name" value="Type I PLP-dependent aspartate aminotransferase-like (Major domain)"/>
    <property type="match status" value="1"/>
</dbReference>
<dbReference type="GO" id="GO:0030170">
    <property type="term" value="F:pyridoxal phosphate binding"/>
    <property type="evidence" value="ECO:0007669"/>
    <property type="project" value="InterPro"/>
</dbReference>
<dbReference type="EMBL" id="FQXK01000023">
    <property type="protein sequence ID" value="SHI27955.1"/>
    <property type="molecule type" value="Genomic_DNA"/>
</dbReference>
<evidence type="ECO:0000256" key="2">
    <source>
        <dbReference type="ARBA" id="ARBA00011738"/>
    </source>
</evidence>
<dbReference type="OrthoDB" id="9813612at2"/>
<keyword evidence="8" id="KW-1185">Reference proteome</keyword>
<gene>
    <name evidence="7" type="ORF">SAMN02745229_02714</name>
</gene>
<proteinExistence type="predicted"/>
<dbReference type="InterPro" id="IPR015422">
    <property type="entry name" value="PyrdxlP-dep_Trfase_small"/>
</dbReference>